<dbReference type="Proteomes" id="UP000014480">
    <property type="component" value="Unassembled WGS sequence"/>
</dbReference>
<evidence type="ECO:0000313" key="3">
    <source>
        <dbReference type="Proteomes" id="UP000014480"/>
    </source>
</evidence>
<comment type="caution">
    <text evidence="2">The sequence shown here is derived from an EMBL/GenBank/DDBJ whole genome shotgun (WGS) entry which is preliminary data.</text>
</comment>
<feature type="region of interest" description="Disordered" evidence="1">
    <location>
        <begin position="1"/>
        <end position="32"/>
    </location>
</feature>
<name>A0A484G4F2_COLOR</name>
<sequence length="138" mass="14408">MADRRRVNGPAGATLPPVYGTSNPVLTSRVRPSNGIRGMFLKTGVAPTASGSAYMEIEPPSSQSSTGTKINGMKLICTVHGPRSLPRSAPFSPYLTQPCEGLSSVIGGPRAASMSLSPSLRVTRSERPQMHGGTRSGI</sequence>
<dbReference type="STRING" id="1213857.A0A484G4F2"/>
<dbReference type="OrthoDB" id="2504340at2759"/>
<reference evidence="3" key="2">
    <citation type="journal article" date="2019" name="Mol. Plant Microbe Interact.">
        <title>Genome sequence resources for four phytopathogenic fungi from the Colletotrichum orbiculare species complex.</title>
        <authorList>
            <person name="Gan P."/>
            <person name="Tsushima A."/>
            <person name="Narusaka M."/>
            <person name="Narusaka Y."/>
            <person name="Takano Y."/>
            <person name="Kubo Y."/>
            <person name="Shirasu K."/>
        </authorList>
    </citation>
    <scope>GENOME REANNOTATION</scope>
    <source>
        <strain evidence="3">104-T / ATCC 96160 / CBS 514.97 / LARS 414 / MAFF 240422</strain>
    </source>
</reference>
<protein>
    <submittedName>
        <fullName evidence="2">Exosome complex component MTR3</fullName>
    </submittedName>
</protein>
<evidence type="ECO:0000256" key="1">
    <source>
        <dbReference type="SAM" id="MobiDB-lite"/>
    </source>
</evidence>
<dbReference type="AlphaFoldDB" id="A0A484G4F2"/>
<evidence type="ECO:0000313" key="2">
    <source>
        <dbReference type="EMBL" id="TDZ25396.1"/>
    </source>
</evidence>
<organism evidence="2 3">
    <name type="scientific">Colletotrichum orbiculare (strain 104-T / ATCC 96160 / CBS 514.97 / LARS 414 / MAFF 240422)</name>
    <name type="common">Cucumber anthracnose fungus</name>
    <name type="synonym">Colletotrichum lagenarium</name>
    <dbReference type="NCBI Taxonomy" id="1213857"/>
    <lineage>
        <taxon>Eukaryota</taxon>
        <taxon>Fungi</taxon>
        <taxon>Dikarya</taxon>
        <taxon>Ascomycota</taxon>
        <taxon>Pezizomycotina</taxon>
        <taxon>Sordariomycetes</taxon>
        <taxon>Hypocreomycetidae</taxon>
        <taxon>Glomerellales</taxon>
        <taxon>Glomerellaceae</taxon>
        <taxon>Colletotrichum</taxon>
        <taxon>Colletotrichum orbiculare species complex</taxon>
    </lineage>
</organism>
<gene>
    <name evidence="2" type="primary">MTR3</name>
    <name evidence="2" type="ORF">Cob_v001926</name>
</gene>
<proteinExistence type="predicted"/>
<feature type="region of interest" description="Disordered" evidence="1">
    <location>
        <begin position="113"/>
        <end position="138"/>
    </location>
</feature>
<reference evidence="3" key="1">
    <citation type="journal article" date="2013" name="New Phytol.">
        <title>Comparative genomic and transcriptomic analyses reveal the hemibiotrophic stage shift of Colletotrichum fungi.</title>
        <authorList>
            <person name="Gan P."/>
            <person name="Ikeda K."/>
            <person name="Irieda H."/>
            <person name="Narusaka M."/>
            <person name="O'Connell R.J."/>
            <person name="Narusaka Y."/>
            <person name="Takano Y."/>
            <person name="Kubo Y."/>
            <person name="Shirasu K."/>
        </authorList>
    </citation>
    <scope>NUCLEOTIDE SEQUENCE [LARGE SCALE GENOMIC DNA]</scope>
    <source>
        <strain evidence="3">104-T / ATCC 96160 / CBS 514.97 / LARS 414 / MAFF 240422</strain>
    </source>
</reference>
<keyword evidence="3" id="KW-1185">Reference proteome</keyword>
<accession>A0A484G4F2</accession>
<dbReference type="InterPro" id="IPR027408">
    <property type="entry name" value="PNPase/RNase_PH_dom_sf"/>
</dbReference>
<dbReference type="Gene3D" id="3.30.230.70">
    <property type="entry name" value="GHMP Kinase, N-terminal domain"/>
    <property type="match status" value="1"/>
</dbReference>
<dbReference type="EMBL" id="AMCV02000002">
    <property type="protein sequence ID" value="TDZ25396.1"/>
    <property type="molecule type" value="Genomic_DNA"/>
</dbReference>